<proteinExistence type="predicted"/>
<keyword evidence="1" id="KW-0472">Membrane</keyword>
<gene>
    <name evidence="2" type="ORF">FHU36_003745</name>
</gene>
<dbReference type="EMBL" id="JACHJB010000002">
    <property type="protein sequence ID" value="MBB6347200.1"/>
    <property type="molecule type" value="Genomic_DNA"/>
</dbReference>
<name>A0A7X0C292_9ACTN</name>
<keyword evidence="1" id="KW-0812">Transmembrane</keyword>
<keyword evidence="3" id="KW-1185">Reference proteome</keyword>
<dbReference type="Proteomes" id="UP000583800">
    <property type="component" value="Unassembled WGS sequence"/>
</dbReference>
<accession>A0A7X0C292</accession>
<dbReference type="AlphaFoldDB" id="A0A7X0C292"/>
<sequence length="42" mass="4337">MTSHTEIRRRSGSALLVIAAAQLLMVMDGTIVTVGLPVIGTG</sequence>
<evidence type="ECO:0000313" key="2">
    <source>
        <dbReference type="EMBL" id="MBB6347200.1"/>
    </source>
</evidence>
<organism evidence="2 3">
    <name type="scientific">Nonomuraea muscovyensis</name>
    <dbReference type="NCBI Taxonomy" id="1124761"/>
    <lineage>
        <taxon>Bacteria</taxon>
        <taxon>Bacillati</taxon>
        <taxon>Actinomycetota</taxon>
        <taxon>Actinomycetes</taxon>
        <taxon>Streptosporangiales</taxon>
        <taxon>Streptosporangiaceae</taxon>
        <taxon>Nonomuraea</taxon>
    </lineage>
</organism>
<dbReference type="RefSeq" id="WP_281394303.1">
    <property type="nucleotide sequence ID" value="NZ_JACHJB010000002.1"/>
</dbReference>
<keyword evidence="1" id="KW-1133">Transmembrane helix</keyword>
<evidence type="ECO:0000256" key="1">
    <source>
        <dbReference type="SAM" id="Phobius"/>
    </source>
</evidence>
<feature type="transmembrane region" description="Helical" evidence="1">
    <location>
        <begin position="12"/>
        <end position="39"/>
    </location>
</feature>
<reference evidence="2 3" key="1">
    <citation type="submission" date="2020-08" db="EMBL/GenBank/DDBJ databases">
        <title>Sequencing the genomes of 1000 actinobacteria strains.</title>
        <authorList>
            <person name="Klenk H.-P."/>
        </authorList>
    </citation>
    <scope>NUCLEOTIDE SEQUENCE [LARGE SCALE GENOMIC DNA]</scope>
    <source>
        <strain evidence="2 3">DSM 45913</strain>
    </source>
</reference>
<comment type="caution">
    <text evidence="2">The sequence shown here is derived from an EMBL/GenBank/DDBJ whole genome shotgun (WGS) entry which is preliminary data.</text>
</comment>
<evidence type="ECO:0000313" key="3">
    <source>
        <dbReference type="Proteomes" id="UP000583800"/>
    </source>
</evidence>
<protein>
    <submittedName>
        <fullName evidence="2">Uncharacterized protein</fullName>
    </submittedName>
</protein>